<proteinExistence type="inferred from homology"/>
<evidence type="ECO:0000256" key="3">
    <source>
        <dbReference type="ARBA" id="ARBA00022741"/>
    </source>
</evidence>
<gene>
    <name evidence="10" type="primary">MCM7</name>
    <name evidence="13" type="ORF">FBUS_06062</name>
</gene>
<feature type="domain" description="MCM OB" evidence="12">
    <location>
        <begin position="168"/>
        <end position="266"/>
    </location>
</feature>
<dbReference type="InterPro" id="IPR012340">
    <property type="entry name" value="NA-bd_OB-fold"/>
</dbReference>
<dbReference type="FunFam" id="3.30.1640.10:FF:000007">
    <property type="entry name" value="DNA replication licensing factor MCM7"/>
    <property type="match status" value="1"/>
</dbReference>
<evidence type="ECO:0000256" key="5">
    <source>
        <dbReference type="ARBA" id="ARBA00022806"/>
    </source>
</evidence>
<keyword evidence="6 10" id="KW-0067">ATP-binding</keyword>
<evidence type="ECO:0000256" key="7">
    <source>
        <dbReference type="ARBA" id="ARBA00023125"/>
    </source>
</evidence>
<dbReference type="Gene3D" id="3.30.1640.10">
    <property type="entry name" value="mini-chromosome maintenance (MCM) complex, chain A, domain 1"/>
    <property type="match status" value="1"/>
</dbReference>
<keyword evidence="2 10" id="KW-0235">DNA replication</keyword>
<evidence type="ECO:0000256" key="8">
    <source>
        <dbReference type="ARBA" id="ARBA00023242"/>
    </source>
</evidence>
<dbReference type="PANTHER" id="PTHR11630:SF26">
    <property type="entry name" value="DNA REPLICATION LICENSING FACTOR MCM7"/>
    <property type="match status" value="1"/>
</dbReference>
<keyword evidence="14" id="KW-1185">Reference proteome</keyword>
<comment type="function">
    <text evidence="10">Acts as component of the MCM2-7 complex (MCM complex) which is the replicative helicase essential for 'once per cell cycle' DNA replication initiation and elongation in eukaryotic cells. The active ATPase sites in the MCM2-7 ring are formed through the interaction surfaces of two neighboring subunits such that a critical structure of a conserved arginine finger motif is provided in trans relative to the ATP-binding site of the Walker A box of the adjacent subunit. The six ATPase active sites, however, are likely to contribute differentially to the complex helicase activity.</text>
</comment>
<evidence type="ECO:0000256" key="9">
    <source>
        <dbReference type="ARBA" id="ARBA00023306"/>
    </source>
</evidence>
<keyword evidence="5 10" id="KW-0347">Helicase</keyword>
<evidence type="ECO:0000259" key="11">
    <source>
        <dbReference type="Pfam" id="PF14551"/>
    </source>
</evidence>
<dbReference type="InterPro" id="IPR031327">
    <property type="entry name" value="MCM"/>
</dbReference>
<dbReference type="Gene3D" id="2.40.50.140">
    <property type="entry name" value="Nucleic acid-binding proteins"/>
    <property type="match status" value="1"/>
</dbReference>
<dbReference type="EMBL" id="LUCM01001313">
    <property type="protein sequence ID" value="KAA0199128.1"/>
    <property type="molecule type" value="Genomic_DNA"/>
</dbReference>
<dbReference type="FunFam" id="2.20.28.10:FF:000004">
    <property type="entry name" value="DNA replication licensing factor MCM7"/>
    <property type="match status" value="1"/>
</dbReference>
<evidence type="ECO:0000313" key="14">
    <source>
        <dbReference type="Proteomes" id="UP000728185"/>
    </source>
</evidence>
<evidence type="ECO:0000256" key="2">
    <source>
        <dbReference type="ARBA" id="ARBA00022705"/>
    </source>
</evidence>
<name>A0A8E0VNJ1_9TREM</name>
<dbReference type="InterPro" id="IPR027925">
    <property type="entry name" value="MCM_N"/>
</dbReference>
<dbReference type="GO" id="GO:0016787">
    <property type="term" value="F:hydrolase activity"/>
    <property type="evidence" value="ECO:0007669"/>
    <property type="project" value="UniProtKB-KW"/>
</dbReference>
<sequence>MLAHIPRNYEEDKQSISDFLRTFNKIDANGNKHFVYSEQLTNVANREQTAIYIALDDVSEYSDELATAIESNASRYQKLFAECVDKLLPDFRTVDLVPQDVLDIFIDHRIRMEQRIMAEDTGDVPADFGRGRPQNVDIEEIRSRFPPELLRRFEVYFCGRTDGKPISVRSVLAGSIGHLIQVRGIVTRATEVKPLISIATYTCNRCGAETYQEITNPTFMPLSLCGTVTCKNAGPGGGGRLHLQTRGSKFAKFQEIRIQELSDQVSTF</sequence>
<keyword evidence="4 10" id="KW-0378">Hydrolase</keyword>
<comment type="caution">
    <text evidence="13">The sequence shown here is derived from an EMBL/GenBank/DDBJ whole genome shotgun (WGS) entry which is preliminary data.</text>
</comment>
<dbReference type="GO" id="GO:0005524">
    <property type="term" value="F:ATP binding"/>
    <property type="evidence" value="ECO:0007669"/>
    <property type="project" value="UniProtKB-KW"/>
</dbReference>
<comment type="similarity">
    <text evidence="10">Belongs to the MCM family.</text>
</comment>
<keyword evidence="8 10" id="KW-0539">Nucleus</keyword>
<dbReference type="OrthoDB" id="3207464at2759"/>
<feature type="domain" description="MCM N-terminal" evidence="11">
    <location>
        <begin position="13"/>
        <end position="103"/>
    </location>
</feature>
<dbReference type="InterPro" id="IPR008050">
    <property type="entry name" value="MCM7"/>
</dbReference>
<organism evidence="13 14">
    <name type="scientific">Fasciolopsis buskii</name>
    <dbReference type="NCBI Taxonomy" id="27845"/>
    <lineage>
        <taxon>Eukaryota</taxon>
        <taxon>Metazoa</taxon>
        <taxon>Spiralia</taxon>
        <taxon>Lophotrochozoa</taxon>
        <taxon>Platyhelminthes</taxon>
        <taxon>Trematoda</taxon>
        <taxon>Digenea</taxon>
        <taxon>Plagiorchiida</taxon>
        <taxon>Echinostomata</taxon>
        <taxon>Echinostomatoidea</taxon>
        <taxon>Fasciolidae</taxon>
        <taxon>Fasciolopsis</taxon>
    </lineage>
</organism>
<dbReference type="GO" id="GO:0042555">
    <property type="term" value="C:MCM complex"/>
    <property type="evidence" value="ECO:0007669"/>
    <property type="project" value="InterPro"/>
</dbReference>
<comment type="subcellular location">
    <subcellularLocation>
        <location evidence="1 10">Nucleus</location>
    </subcellularLocation>
</comment>
<dbReference type="Pfam" id="PF14551">
    <property type="entry name" value="MCM_N"/>
    <property type="match status" value="1"/>
</dbReference>
<dbReference type="AlphaFoldDB" id="A0A8E0VNJ1"/>
<evidence type="ECO:0000256" key="1">
    <source>
        <dbReference type="ARBA" id="ARBA00004123"/>
    </source>
</evidence>
<dbReference type="PANTHER" id="PTHR11630">
    <property type="entry name" value="DNA REPLICATION LICENSING FACTOR MCM FAMILY MEMBER"/>
    <property type="match status" value="1"/>
</dbReference>
<evidence type="ECO:0000259" key="12">
    <source>
        <dbReference type="Pfam" id="PF17207"/>
    </source>
</evidence>
<dbReference type="GO" id="GO:0000727">
    <property type="term" value="P:double-strand break repair via break-induced replication"/>
    <property type="evidence" value="ECO:0007669"/>
    <property type="project" value="TreeGrafter"/>
</dbReference>
<evidence type="ECO:0000256" key="6">
    <source>
        <dbReference type="ARBA" id="ARBA00022840"/>
    </source>
</evidence>
<protein>
    <recommendedName>
        <fullName evidence="10">DNA replication licensing factor MCM7</fullName>
        <ecNumber evidence="10">3.6.4.12</ecNumber>
    </recommendedName>
</protein>
<reference evidence="13" key="1">
    <citation type="submission" date="2019-05" db="EMBL/GenBank/DDBJ databases">
        <title>Annotation for the trematode Fasciolopsis buski.</title>
        <authorList>
            <person name="Choi Y.-J."/>
        </authorList>
    </citation>
    <scope>NUCLEOTIDE SEQUENCE</scope>
    <source>
        <strain evidence="13">HT</strain>
        <tissue evidence="13">Whole worm</tissue>
    </source>
</reference>
<evidence type="ECO:0000256" key="10">
    <source>
        <dbReference type="RuleBase" id="RU365012"/>
    </source>
</evidence>
<keyword evidence="3 10" id="KW-0547">Nucleotide-binding</keyword>
<dbReference type="GO" id="GO:0017116">
    <property type="term" value="F:single-stranded DNA helicase activity"/>
    <property type="evidence" value="ECO:0007669"/>
    <property type="project" value="TreeGrafter"/>
</dbReference>
<comment type="catalytic activity">
    <reaction evidence="10">
        <text>ATP + H2O = ADP + phosphate + H(+)</text>
        <dbReference type="Rhea" id="RHEA:13065"/>
        <dbReference type="ChEBI" id="CHEBI:15377"/>
        <dbReference type="ChEBI" id="CHEBI:15378"/>
        <dbReference type="ChEBI" id="CHEBI:30616"/>
        <dbReference type="ChEBI" id="CHEBI:43474"/>
        <dbReference type="ChEBI" id="CHEBI:456216"/>
        <dbReference type="EC" id="3.6.4.12"/>
    </reaction>
</comment>
<dbReference type="EC" id="3.6.4.12" evidence="10"/>
<accession>A0A8E0VNJ1</accession>
<evidence type="ECO:0000313" key="13">
    <source>
        <dbReference type="EMBL" id="KAA0199128.1"/>
    </source>
</evidence>
<dbReference type="SUPFAM" id="SSF50249">
    <property type="entry name" value="Nucleic acid-binding proteins"/>
    <property type="match status" value="1"/>
</dbReference>
<dbReference type="Proteomes" id="UP000728185">
    <property type="component" value="Unassembled WGS sequence"/>
</dbReference>
<dbReference type="GO" id="GO:0006271">
    <property type="term" value="P:DNA strand elongation involved in DNA replication"/>
    <property type="evidence" value="ECO:0007669"/>
    <property type="project" value="TreeGrafter"/>
</dbReference>
<evidence type="ECO:0000256" key="4">
    <source>
        <dbReference type="ARBA" id="ARBA00022801"/>
    </source>
</evidence>
<dbReference type="GO" id="GO:0006270">
    <property type="term" value="P:DNA replication initiation"/>
    <property type="evidence" value="ECO:0007669"/>
    <property type="project" value="InterPro"/>
</dbReference>
<dbReference type="GO" id="GO:0005634">
    <property type="term" value="C:nucleus"/>
    <property type="evidence" value="ECO:0007669"/>
    <property type="project" value="UniProtKB-SubCell"/>
</dbReference>
<dbReference type="InterPro" id="IPR033762">
    <property type="entry name" value="MCM_OB"/>
</dbReference>
<keyword evidence="9 10" id="KW-0131">Cell cycle</keyword>
<dbReference type="GO" id="GO:0003697">
    <property type="term" value="F:single-stranded DNA binding"/>
    <property type="evidence" value="ECO:0007669"/>
    <property type="project" value="TreeGrafter"/>
</dbReference>
<keyword evidence="7 10" id="KW-0238">DNA-binding</keyword>
<dbReference type="Pfam" id="PF17207">
    <property type="entry name" value="MCM_OB"/>
    <property type="match status" value="1"/>
</dbReference>
<dbReference type="PRINTS" id="PR01663">
    <property type="entry name" value="MCMPROTEIN7"/>
</dbReference>